<keyword evidence="1" id="KW-1133">Transmembrane helix</keyword>
<gene>
    <name evidence="3" type="ORF">ACFQJ6_18870</name>
</gene>
<proteinExistence type="predicted"/>
<evidence type="ECO:0000259" key="2">
    <source>
        <dbReference type="Pfam" id="PF25938"/>
    </source>
</evidence>
<evidence type="ECO:0000256" key="1">
    <source>
        <dbReference type="SAM" id="Phobius"/>
    </source>
</evidence>
<dbReference type="Pfam" id="PF25938">
    <property type="entry name" value="DUF7981"/>
    <property type="match status" value="1"/>
</dbReference>
<evidence type="ECO:0000313" key="3">
    <source>
        <dbReference type="EMBL" id="MFC7081850.1"/>
    </source>
</evidence>
<dbReference type="AlphaFoldDB" id="A0ABD5WR61"/>
<dbReference type="InterPro" id="IPR058287">
    <property type="entry name" value="DUF7981"/>
</dbReference>
<feature type="domain" description="DUF7981" evidence="2">
    <location>
        <begin position="9"/>
        <end position="68"/>
    </location>
</feature>
<keyword evidence="1" id="KW-0812">Transmembrane</keyword>
<dbReference type="GeneID" id="79304811"/>
<organism evidence="3 4">
    <name type="scientific">Halorussus caseinilyticus</name>
    <dbReference type="NCBI Taxonomy" id="3034025"/>
    <lineage>
        <taxon>Archaea</taxon>
        <taxon>Methanobacteriati</taxon>
        <taxon>Methanobacteriota</taxon>
        <taxon>Stenosarchaea group</taxon>
        <taxon>Halobacteria</taxon>
        <taxon>Halobacteriales</taxon>
        <taxon>Haladaptataceae</taxon>
        <taxon>Halorussus</taxon>
    </lineage>
</organism>
<keyword evidence="4" id="KW-1185">Reference proteome</keyword>
<feature type="transmembrane region" description="Helical" evidence="1">
    <location>
        <begin position="12"/>
        <end position="31"/>
    </location>
</feature>
<dbReference type="EMBL" id="JBHSZH010000005">
    <property type="protein sequence ID" value="MFC7081850.1"/>
    <property type="molecule type" value="Genomic_DNA"/>
</dbReference>
<dbReference type="Proteomes" id="UP001596407">
    <property type="component" value="Unassembled WGS sequence"/>
</dbReference>
<feature type="transmembrane region" description="Helical" evidence="1">
    <location>
        <begin position="43"/>
        <end position="64"/>
    </location>
</feature>
<protein>
    <recommendedName>
        <fullName evidence="2">DUF7981 domain-containing protein</fullName>
    </recommendedName>
</protein>
<dbReference type="RefSeq" id="WP_276280188.1">
    <property type="nucleotide sequence ID" value="NZ_CP119809.1"/>
</dbReference>
<reference evidence="3 4" key="1">
    <citation type="journal article" date="2019" name="Int. J. Syst. Evol. Microbiol.">
        <title>The Global Catalogue of Microorganisms (GCM) 10K type strain sequencing project: providing services to taxonomists for standard genome sequencing and annotation.</title>
        <authorList>
            <consortium name="The Broad Institute Genomics Platform"/>
            <consortium name="The Broad Institute Genome Sequencing Center for Infectious Disease"/>
            <person name="Wu L."/>
            <person name="Ma J."/>
        </authorList>
    </citation>
    <scope>NUCLEOTIDE SEQUENCE [LARGE SCALE GENOMIC DNA]</scope>
    <source>
        <strain evidence="3 4">DT72</strain>
    </source>
</reference>
<sequence length="70" mass="7275">MTLESGPIRPRVKASVLWGLVGVLAFLVALQGYELATGYRYSLAVKFGAALAVGVGATGLSYLAEGRLFG</sequence>
<name>A0ABD5WR61_9EURY</name>
<evidence type="ECO:0000313" key="4">
    <source>
        <dbReference type="Proteomes" id="UP001596407"/>
    </source>
</evidence>
<keyword evidence="1" id="KW-0472">Membrane</keyword>
<comment type="caution">
    <text evidence="3">The sequence shown here is derived from an EMBL/GenBank/DDBJ whole genome shotgun (WGS) entry which is preliminary data.</text>
</comment>
<accession>A0ABD5WR61</accession>